<dbReference type="GO" id="GO:0030424">
    <property type="term" value="C:axon"/>
    <property type="evidence" value="ECO:0007669"/>
    <property type="project" value="TreeGrafter"/>
</dbReference>
<keyword evidence="2 8" id="KW-1003">Cell membrane</keyword>
<dbReference type="AlphaFoldDB" id="Q16TD3"/>
<dbReference type="GO" id="GO:0030425">
    <property type="term" value="C:dendrite"/>
    <property type="evidence" value="ECO:0007669"/>
    <property type="project" value="TreeGrafter"/>
</dbReference>
<feature type="transmembrane region" description="Helical" evidence="8">
    <location>
        <begin position="177"/>
        <end position="197"/>
    </location>
</feature>
<sequence length="427" mass="48757">MALQWLKGHLRALSSSDSIYDVVYLNYLLSKIFGMFIYTVTENGFGKRSMIFTWSDIFPIIRLLCLQATSLYISYAMADHMESTGSNIMDFGLKYNLAIGSFYIFLLAISSYRSFGSFWIMLDKLNQFDEWARQINAPVCHRTQKRRLWKAIVVIILLLTFVVISTGFLVSEMSSGFGMPISMALIFGCFGVPFSLFTHNLSMIGYLVSYRLNHLNATLTAQFVPPKKSSMVLLDELPVPKSNYNKSVVLHQIQLQWTEICQVVELISKTYYRQIIFIATASTIMSTFSVFVFYRAMISQDYSQKLNAIVYLMSNWYVMLLILVMIGVFDGIKQKGKRTAALVHKALRETSNDRIRDELMLFSSFLAHKKIVVNCYIFVCDWTLGMSLISAIISYLVILIQFDASLVTTIPKNDTNSLLTTTVKPKQ</sequence>
<keyword evidence="7 8" id="KW-0807">Transducer</keyword>
<comment type="caution">
    <text evidence="8">Lacks conserved residue(s) required for the propagation of feature annotation.</text>
</comment>
<evidence type="ECO:0000256" key="2">
    <source>
        <dbReference type="ARBA" id="ARBA00022475"/>
    </source>
</evidence>
<reference evidence="9" key="2">
    <citation type="journal article" date="2007" name="Science">
        <title>Genome sequence of Aedes aegypti, a major arbovirus vector.</title>
        <authorList>
            <person name="Nene V."/>
            <person name="Wortman J.R."/>
            <person name="Lawson D."/>
            <person name="Haas B."/>
            <person name="Kodira C."/>
            <person name="Tu Z.J."/>
            <person name="Loftus B."/>
            <person name="Xi Z."/>
            <person name="Megy K."/>
            <person name="Grabherr M."/>
            <person name="Ren Q."/>
            <person name="Zdobnov E.M."/>
            <person name="Lobo N.F."/>
            <person name="Campbell K.S."/>
            <person name="Brown S.E."/>
            <person name="Bonaldo M.F."/>
            <person name="Zhu J."/>
            <person name="Sinkins S.P."/>
            <person name="Hogenkamp D.G."/>
            <person name="Amedeo P."/>
            <person name="Arensburger P."/>
            <person name="Atkinson P.W."/>
            <person name="Bidwell S."/>
            <person name="Biedler J."/>
            <person name="Birney E."/>
            <person name="Bruggner R.V."/>
            <person name="Costas J."/>
            <person name="Coy M.R."/>
            <person name="Crabtree J."/>
            <person name="Crawford M."/>
            <person name="Debruyn B."/>
            <person name="Decaprio D."/>
            <person name="Eiglmeier K."/>
            <person name="Eisenstadt E."/>
            <person name="El-Dorry H."/>
            <person name="Gelbart W.M."/>
            <person name="Gomes S.L."/>
            <person name="Hammond M."/>
            <person name="Hannick L.I."/>
            <person name="Hogan J.R."/>
            <person name="Holmes M.H."/>
            <person name="Jaffe D."/>
            <person name="Johnston J.S."/>
            <person name="Kennedy R.C."/>
            <person name="Koo H."/>
            <person name="Kravitz S."/>
            <person name="Kriventseva E.V."/>
            <person name="Kulp D."/>
            <person name="Labutti K."/>
            <person name="Lee E."/>
            <person name="Li S."/>
            <person name="Lovin D.D."/>
            <person name="Mao C."/>
            <person name="Mauceli E."/>
            <person name="Menck C.F."/>
            <person name="Miller J.R."/>
            <person name="Montgomery P."/>
            <person name="Mori A."/>
            <person name="Nascimento A.L."/>
            <person name="Naveira H.F."/>
            <person name="Nusbaum C."/>
            <person name="O'leary S."/>
            <person name="Orvis J."/>
            <person name="Pertea M."/>
            <person name="Quesneville H."/>
            <person name="Reidenbach K.R."/>
            <person name="Rogers Y.H."/>
            <person name="Roth C.W."/>
            <person name="Schneider J.R."/>
            <person name="Schatz M."/>
            <person name="Shumway M."/>
            <person name="Stanke M."/>
            <person name="Stinson E.O."/>
            <person name="Tubio J.M."/>
            <person name="Vanzee J.P."/>
            <person name="Verjovski-Almeida S."/>
            <person name="Werner D."/>
            <person name="White O."/>
            <person name="Wyder S."/>
            <person name="Zeng Q."/>
            <person name="Zhao Q."/>
            <person name="Zhao Y."/>
            <person name="Hill C.A."/>
            <person name="Raikhel A.S."/>
            <person name="Soares M.B."/>
            <person name="Knudson D.L."/>
            <person name="Lee N.H."/>
            <person name="Galagan J."/>
            <person name="Salzberg S.L."/>
            <person name="Paulsen I.T."/>
            <person name="Dimopoulos G."/>
            <person name="Collins F.H."/>
            <person name="Birren B."/>
            <person name="Fraser-Liggett C.M."/>
            <person name="Severson D.W."/>
        </authorList>
    </citation>
    <scope>NUCLEOTIDE SEQUENCE [LARGE SCALE GENOMIC DNA]</scope>
    <source>
        <strain evidence="9">Liverpool</strain>
    </source>
</reference>
<evidence type="ECO:0000256" key="4">
    <source>
        <dbReference type="ARBA" id="ARBA00022989"/>
    </source>
</evidence>
<comment type="subcellular location">
    <subcellularLocation>
        <location evidence="1 8">Cell membrane</location>
        <topology evidence="1 8">Multi-pass membrane protein</topology>
    </subcellularLocation>
</comment>
<evidence type="ECO:0000256" key="6">
    <source>
        <dbReference type="ARBA" id="ARBA00023170"/>
    </source>
</evidence>
<feature type="non-terminal residue" evidence="9">
    <location>
        <position position="1"/>
    </location>
</feature>
<feature type="transmembrane region" description="Helical" evidence="8">
    <location>
        <begin position="371"/>
        <end position="398"/>
    </location>
</feature>
<comment type="similarity">
    <text evidence="8">Belongs to the insect chemoreceptor superfamily. Gustatory receptor (GR) family.</text>
</comment>
<dbReference type="GO" id="GO:0043025">
    <property type="term" value="C:neuronal cell body"/>
    <property type="evidence" value="ECO:0007669"/>
    <property type="project" value="TreeGrafter"/>
</dbReference>
<dbReference type="VEuPathDB" id="VectorBase:AAEL024307"/>
<dbReference type="EMBL" id="CH477652">
    <property type="protein sequence ID" value="EAT37763.1"/>
    <property type="molecule type" value="Genomic_DNA"/>
</dbReference>
<evidence type="ECO:0000313" key="9">
    <source>
        <dbReference type="EMBL" id="EAT37763.1"/>
    </source>
</evidence>
<keyword evidence="5 8" id="KW-0472">Membrane</keyword>
<keyword evidence="3 8" id="KW-0812">Transmembrane</keyword>
<dbReference type="PANTHER" id="PTHR21143">
    <property type="entry name" value="INVERTEBRATE GUSTATORY RECEPTOR"/>
    <property type="match status" value="1"/>
</dbReference>
<dbReference type="PaxDb" id="7159-AAEL010277-PA"/>
<keyword evidence="4 8" id="KW-1133">Transmembrane helix</keyword>
<evidence type="ECO:0000256" key="5">
    <source>
        <dbReference type="ARBA" id="ARBA00023136"/>
    </source>
</evidence>
<organism evidence="9 10">
    <name type="scientific">Aedes aegypti</name>
    <name type="common">Yellowfever mosquito</name>
    <name type="synonym">Culex aegypti</name>
    <dbReference type="NCBI Taxonomy" id="7159"/>
    <lineage>
        <taxon>Eukaryota</taxon>
        <taxon>Metazoa</taxon>
        <taxon>Ecdysozoa</taxon>
        <taxon>Arthropoda</taxon>
        <taxon>Hexapoda</taxon>
        <taxon>Insecta</taxon>
        <taxon>Pterygota</taxon>
        <taxon>Neoptera</taxon>
        <taxon>Endopterygota</taxon>
        <taxon>Diptera</taxon>
        <taxon>Nematocera</taxon>
        <taxon>Culicoidea</taxon>
        <taxon>Culicidae</taxon>
        <taxon>Culicinae</taxon>
        <taxon>Aedini</taxon>
        <taxon>Aedes</taxon>
        <taxon>Stegomyia</taxon>
    </lineage>
</organism>
<name>Q16TD3_AEDAE</name>
<dbReference type="GO" id="GO:0007635">
    <property type="term" value="P:chemosensory behavior"/>
    <property type="evidence" value="ECO:0007669"/>
    <property type="project" value="TreeGrafter"/>
</dbReference>
<dbReference type="Pfam" id="PF08395">
    <property type="entry name" value="7tm_7"/>
    <property type="match status" value="1"/>
</dbReference>
<dbReference type="PhylomeDB" id="Q16TD3"/>
<dbReference type="GO" id="GO:0050909">
    <property type="term" value="P:sensory perception of taste"/>
    <property type="evidence" value="ECO:0007669"/>
    <property type="project" value="InterPro"/>
</dbReference>
<keyword evidence="6 8" id="KW-0675">Receptor</keyword>
<evidence type="ECO:0000256" key="1">
    <source>
        <dbReference type="ARBA" id="ARBA00004651"/>
    </source>
</evidence>
<reference evidence="9" key="1">
    <citation type="submission" date="2005-10" db="EMBL/GenBank/DDBJ databases">
        <authorList>
            <person name="Loftus B.J."/>
            <person name="Nene V.M."/>
            <person name="Hannick L.I."/>
            <person name="Bidwell S."/>
            <person name="Haas B."/>
            <person name="Amedeo P."/>
            <person name="Orvis J."/>
            <person name="Wortman J.R."/>
            <person name="White O.R."/>
            <person name="Salzberg S."/>
            <person name="Shumway M."/>
            <person name="Koo H."/>
            <person name="Zhao Y."/>
            <person name="Holmes M."/>
            <person name="Miller J."/>
            <person name="Schatz M."/>
            <person name="Pop M."/>
            <person name="Pai G."/>
            <person name="Utterback T."/>
            <person name="Rogers Y.-H."/>
            <person name="Kravitz S."/>
            <person name="Fraser C.M."/>
        </authorList>
    </citation>
    <scope>NUCLEOTIDE SEQUENCE</scope>
    <source>
        <strain evidence="9">Liverpool</strain>
    </source>
</reference>
<feature type="transmembrane region" description="Helical" evidence="8">
    <location>
        <begin position="22"/>
        <end position="40"/>
    </location>
</feature>
<evidence type="ECO:0000256" key="3">
    <source>
        <dbReference type="ARBA" id="ARBA00022692"/>
    </source>
</evidence>
<protein>
    <recommendedName>
        <fullName evidence="8">Gustatory receptor</fullName>
    </recommendedName>
</protein>
<dbReference type="Proteomes" id="UP000682892">
    <property type="component" value="Unassembled WGS sequence"/>
</dbReference>
<proteinExistence type="inferred from homology"/>
<feature type="transmembrane region" description="Helical" evidence="8">
    <location>
        <begin position="95"/>
        <end position="115"/>
    </location>
</feature>
<feature type="transmembrane region" description="Helical" evidence="8">
    <location>
        <begin position="52"/>
        <end position="75"/>
    </location>
</feature>
<evidence type="ECO:0000256" key="8">
    <source>
        <dbReference type="RuleBase" id="RU363108"/>
    </source>
</evidence>
<dbReference type="eggNOG" id="ENOG502T8I6">
    <property type="taxonomic scope" value="Eukaryota"/>
</dbReference>
<feature type="transmembrane region" description="Helical" evidence="8">
    <location>
        <begin position="275"/>
        <end position="296"/>
    </location>
</feature>
<dbReference type="GO" id="GO:0008049">
    <property type="term" value="P:male courtship behavior"/>
    <property type="evidence" value="ECO:0007669"/>
    <property type="project" value="TreeGrafter"/>
</dbReference>
<dbReference type="GO" id="GO:0007165">
    <property type="term" value="P:signal transduction"/>
    <property type="evidence" value="ECO:0007669"/>
    <property type="project" value="UniProtKB-KW"/>
</dbReference>
<evidence type="ECO:0000256" key="7">
    <source>
        <dbReference type="ARBA" id="ARBA00023224"/>
    </source>
</evidence>
<evidence type="ECO:0000313" key="10">
    <source>
        <dbReference type="Proteomes" id="UP000682892"/>
    </source>
</evidence>
<dbReference type="PANTHER" id="PTHR21143:SF104">
    <property type="entry name" value="GUSTATORY RECEPTOR 8A-RELATED"/>
    <property type="match status" value="1"/>
</dbReference>
<dbReference type="InterPro" id="IPR013604">
    <property type="entry name" value="7TM_chemorcpt"/>
</dbReference>
<feature type="transmembrane region" description="Helical" evidence="8">
    <location>
        <begin position="308"/>
        <end position="329"/>
    </location>
</feature>
<comment type="function">
    <text evidence="8">Gustatory receptor which mediates acceptance or avoidance behavior, depending on its substrates.</text>
</comment>
<accession>Q16TD3</accession>
<gene>
    <name evidence="9" type="primary">GPRgr28</name>
    <name evidence="9" type="ORF">AaeL_AAEL010277</name>
</gene>
<reference evidence="9" key="3">
    <citation type="submission" date="2012-09" db="EMBL/GenBank/DDBJ databases">
        <authorList>
            <consortium name="VectorBase"/>
        </authorList>
    </citation>
    <scope>NUCLEOTIDE SEQUENCE</scope>
    <source>
        <strain evidence="9">Liverpool</strain>
    </source>
</reference>
<feature type="transmembrane region" description="Helical" evidence="8">
    <location>
        <begin position="151"/>
        <end position="171"/>
    </location>
</feature>
<dbReference type="GO" id="GO:0005886">
    <property type="term" value="C:plasma membrane"/>
    <property type="evidence" value="ECO:0007669"/>
    <property type="project" value="UniProtKB-SubCell"/>
</dbReference>